<accession>A0A1I3JUU5</accession>
<dbReference type="STRING" id="115433.SAMN05421835_101288"/>
<keyword evidence="3" id="KW-1185">Reference proteome</keyword>
<dbReference type="InterPro" id="IPR042070">
    <property type="entry name" value="PucR_C-HTH_sf"/>
</dbReference>
<sequence>MQRVTDPLPAGRVGVGPSGAVLALPGSWAAARVALRFTAEGTEQDPGPRVVHAAELGGLAVLAGAVGPDTEPVPDVRALERAASEGPWVLTTLVTVADSTSLRAAAAELVVHHSTLQDRLDRVEHVLGWSVREPRGRLRLQLALALRRLHRTPPR</sequence>
<evidence type="ECO:0000313" key="2">
    <source>
        <dbReference type="EMBL" id="SFI64049.1"/>
    </source>
</evidence>
<dbReference type="Pfam" id="PF13556">
    <property type="entry name" value="HTH_30"/>
    <property type="match status" value="1"/>
</dbReference>
<dbReference type="PANTHER" id="PTHR33744">
    <property type="entry name" value="CARBOHYDRATE DIACID REGULATOR"/>
    <property type="match status" value="1"/>
</dbReference>
<dbReference type="PANTHER" id="PTHR33744:SF7">
    <property type="entry name" value="PUCR FAMILY TRANSCRIPTIONAL REGULATOR"/>
    <property type="match status" value="1"/>
</dbReference>
<dbReference type="AlphaFoldDB" id="A0A1I3JUU5"/>
<gene>
    <name evidence="2" type="ORF">SAMN05421835_101288</name>
</gene>
<dbReference type="Proteomes" id="UP000199025">
    <property type="component" value="Unassembled WGS sequence"/>
</dbReference>
<reference evidence="2 3" key="1">
    <citation type="submission" date="2016-10" db="EMBL/GenBank/DDBJ databases">
        <authorList>
            <person name="de Groot N.N."/>
        </authorList>
    </citation>
    <scope>NUCLEOTIDE SEQUENCE [LARGE SCALE GENOMIC DNA]</scope>
    <source>
        <strain evidence="2 3">DSM 44468</strain>
    </source>
</reference>
<dbReference type="InterPro" id="IPR025736">
    <property type="entry name" value="PucR_C-HTH_dom"/>
</dbReference>
<protein>
    <submittedName>
        <fullName evidence="2">PucR C-terminal helix-turn-helix domain-containing protein</fullName>
    </submittedName>
</protein>
<feature type="domain" description="PucR C-terminal helix-turn-helix" evidence="1">
    <location>
        <begin position="90"/>
        <end position="145"/>
    </location>
</feature>
<dbReference type="Gene3D" id="1.10.10.2840">
    <property type="entry name" value="PucR C-terminal helix-turn-helix domain"/>
    <property type="match status" value="1"/>
</dbReference>
<organism evidence="2 3">
    <name type="scientific">Amycolatopsis sacchari</name>
    <dbReference type="NCBI Taxonomy" id="115433"/>
    <lineage>
        <taxon>Bacteria</taxon>
        <taxon>Bacillati</taxon>
        <taxon>Actinomycetota</taxon>
        <taxon>Actinomycetes</taxon>
        <taxon>Pseudonocardiales</taxon>
        <taxon>Pseudonocardiaceae</taxon>
        <taxon>Amycolatopsis</taxon>
    </lineage>
</organism>
<evidence type="ECO:0000259" key="1">
    <source>
        <dbReference type="Pfam" id="PF13556"/>
    </source>
</evidence>
<dbReference type="RefSeq" id="WP_245782825.1">
    <property type="nucleotide sequence ID" value="NZ_FORP01000001.1"/>
</dbReference>
<evidence type="ECO:0000313" key="3">
    <source>
        <dbReference type="Proteomes" id="UP000199025"/>
    </source>
</evidence>
<proteinExistence type="predicted"/>
<dbReference type="EMBL" id="FORP01000001">
    <property type="protein sequence ID" value="SFI64049.1"/>
    <property type="molecule type" value="Genomic_DNA"/>
</dbReference>
<dbReference type="InterPro" id="IPR051448">
    <property type="entry name" value="CdaR-like_regulators"/>
</dbReference>
<name>A0A1I3JUU5_9PSEU</name>